<organism evidence="4">
    <name type="scientific">Graphocephala atropunctata</name>
    <dbReference type="NCBI Taxonomy" id="36148"/>
    <lineage>
        <taxon>Eukaryota</taxon>
        <taxon>Metazoa</taxon>
        <taxon>Ecdysozoa</taxon>
        <taxon>Arthropoda</taxon>
        <taxon>Hexapoda</taxon>
        <taxon>Insecta</taxon>
        <taxon>Pterygota</taxon>
        <taxon>Neoptera</taxon>
        <taxon>Paraneoptera</taxon>
        <taxon>Hemiptera</taxon>
        <taxon>Auchenorrhyncha</taxon>
        <taxon>Membracoidea</taxon>
        <taxon>Cicadellidae</taxon>
        <taxon>Cicadellinae</taxon>
        <taxon>Cicadellini</taxon>
        <taxon>Graphocephala</taxon>
    </lineage>
</organism>
<name>A0A1B6LIN9_9HEMI</name>
<dbReference type="AlphaFoldDB" id="A0A1B6LIN9"/>
<feature type="compositionally biased region" description="Basic and acidic residues" evidence="3">
    <location>
        <begin position="771"/>
        <end position="782"/>
    </location>
</feature>
<reference evidence="4" key="1">
    <citation type="submission" date="2015-11" db="EMBL/GenBank/DDBJ databases">
        <title>De novo transcriptome assembly of four potential Pierce s Disease insect vectors from Arizona vineyards.</title>
        <authorList>
            <person name="Tassone E.E."/>
        </authorList>
    </citation>
    <scope>NUCLEOTIDE SEQUENCE</scope>
</reference>
<dbReference type="GO" id="GO:0019903">
    <property type="term" value="F:protein phosphatase binding"/>
    <property type="evidence" value="ECO:0007669"/>
    <property type="project" value="InterPro"/>
</dbReference>
<comment type="similarity">
    <text evidence="1">Belongs to the SAPS family.</text>
</comment>
<proteinExistence type="inferred from homology"/>
<dbReference type="GO" id="GO:0005634">
    <property type="term" value="C:nucleus"/>
    <property type="evidence" value="ECO:0007669"/>
    <property type="project" value="TreeGrafter"/>
</dbReference>
<feature type="region of interest" description="Disordered" evidence="3">
    <location>
        <begin position="815"/>
        <end position="865"/>
    </location>
</feature>
<dbReference type="PANTHER" id="PTHR12634:SF8">
    <property type="entry name" value="FIERY MOUNTAIN, ISOFORM D"/>
    <property type="match status" value="1"/>
</dbReference>
<dbReference type="InterPro" id="IPR016024">
    <property type="entry name" value="ARM-type_fold"/>
</dbReference>
<dbReference type="SUPFAM" id="SSF48371">
    <property type="entry name" value="ARM repeat"/>
    <property type="match status" value="1"/>
</dbReference>
<evidence type="ECO:0000256" key="3">
    <source>
        <dbReference type="SAM" id="MobiDB-lite"/>
    </source>
</evidence>
<dbReference type="GO" id="GO:0019888">
    <property type="term" value="F:protein phosphatase regulator activity"/>
    <property type="evidence" value="ECO:0007669"/>
    <property type="project" value="TreeGrafter"/>
</dbReference>
<dbReference type="PANTHER" id="PTHR12634">
    <property type="entry name" value="SIT4 YEAST -ASSOCIATING PROTEIN-RELATED"/>
    <property type="match status" value="1"/>
</dbReference>
<dbReference type="GO" id="GO:0005829">
    <property type="term" value="C:cytosol"/>
    <property type="evidence" value="ECO:0007669"/>
    <property type="project" value="TreeGrafter"/>
</dbReference>
<evidence type="ECO:0000256" key="2">
    <source>
        <dbReference type="ARBA" id="ARBA00023306"/>
    </source>
</evidence>
<keyword evidence="2" id="KW-0131">Cell cycle</keyword>
<feature type="region of interest" description="Disordered" evidence="3">
    <location>
        <begin position="309"/>
        <end position="331"/>
    </location>
</feature>
<dbReference type="InterPro" id="IPR007587">
    <property type="entry name" value="SAPS"/>
</dbReference>
<evidence type="ECO:0000313" key="4">
    <source>
        <dbReference type="EMBL" id="JAT23529.1"/>
    </source>
</evidence>
<feature type="region of interest" description="Disordered" evidence="3">
    <location>
        <begin position="657"/>
        <end position="794"/>
    </location>
</feature>
<protein>
    <submittedName>
        <fullName evidence="4">Uncharacterized protein</fullName>
    </submittedName>
</protein>
<gene>
    <name evidence="4" type="ORF">g.21403</name>
</gene>
<feature type="compositionally biased region" description="Polar residues" evidence="3">
    <location>
        <begin position="726"/>
        <end position="737"/>
    </location>
</feature>
<evidence type="ECO:0000256" key="1">
    <source>
        <dbReference type="ARBA" id="ARBA00006180"/>
    </source>
</evidence>
<dbReference type="EMBL" id="GEBQ01016448">
    <property type="protein sequence ID" value="JAT23529.1"/>
    <property type="molecule type" value="Transcribed_RNA"/>
</dbReference>
<dbReference type="Pfam" id="PF04499">
    <property type="entry name" value="SAPS"/>
    <property type="match status" value="1"/>
</dbReference>
<feature type="compositionally biased region" description="Basic and acidic residues" evidence="3">
    <location>
        <begin position="670"/>
        <end position="683"/>
    </location>
</feature>
<accession>A0A1B6LIN9</accession>
<sequence length="865" mass="94455">MFWNYNQSSSPQIDNVFCKEDLTLQELLDQENILQELKSQNKKLIDFLVKPEVLSELVTLITTEPVDEIPEQERYKHSNIACELLTTDIPSLTENLARDPTLLSKLYSFLESEPPLNPLLASFFSRTMGVLVVRRTEQNWYSYQFTCLQVLEFLKSKQTSISLLLKHLGTSAIMDLALKLVTQIEGIDMKQNILNFMATQGLVESLVDLLSPSAGSGINSNAALLLCDIIVKSREAQLTCENKPEPDPILASLESGDTIKKILEVILSGEKKESSLIGGISVLLTLLEPSRPSGAASLDSGGLALNYGGEGGGGGASGDSPAPSPPPPVTLTTTEAIIPFLPAFHDLLLNPPHKPGVKLTCCTVDPPLGNTRLQVVKLLAALVSTHNHLVEEQLAALDTINVLLSLFFSYSWNNFLHTQVEKCLNAAIAVDPSPSDNPTDNLLIHNIFVKCQLLNKILDAWKENEEEQSKKGGFRKGYMGHLTRLSITINSHIEKNLGSFVKAQVPEDQLTAWQEFTAGPLARVKSQLEICLGGKHPAQSTSDDDERNFRNIPFQQDTQFQQLYTEYQTQQMAPQFIENFGYHESEFNDPEDNLNPSVDRLAHLSFSVTDDDELERQAEMFKQVCAQKLQSLEGEEDDEEIWSDHNVASSRVWNGGEEIANYNSSDDEERPGPEGREEAHMEIDQADPWTSGPVSTAESSADPWGGGTGCTAASNEGWADFEANFGDTSLPSENNVDMSLPPAELSVDSCSVPGVMAESRSEPLGASSSEAKPDDSNKKDDNANLSLLSDEAKPLDEEQLIDNFRFLSSQGLIADPIDSSKVTTPAEPTVKPLDSPAGATDAAETENAAVESTVTATPASPPEAV</sequence>